<dbReference type="eggNOG" id="KOG2705">
    <property type="taxonomic scope" value="Eukaryota"/>
</dbReference>
<comment type="pathway">
    <text evidence="3">Lipid metabolism; phospholipid metabolism.</text>
</comment>
<gene>
    <name evidence="20" type="ORF">NEMVEDRAFT_v1g220158</name>
</gene>
<sequence length="183" mass="21448">MGSGKRKNQQYKGTISTFSLPHVVLGCVTLSSGYLWLGFYYRIVDEFMIDWSVPHCILCLRLMGLAWDYYDGNNINNNMLGYSYFFGSFLVGPQFPIRKYLSMVEGNLIDKDISERTCVPEGLRRLFLGLFYGVSFAILSPFFGAQHFLTPWFEEISFFRRMWFITWFGKVLWFKYLALFLVS</sequence>
<protein>
    <recommendedName>
        <fullName evidence="18">Lysophospholipid acyltransferase 5</fullName>
        <ecNumber evidence="16">2.3.1.23</ecNumber>
        <ecNumber evidence="17">2.3.1.n6</ecNumber>
    </recommendedName>
</protein>
<evidence type="ECO:0000256" key="3">
    <source>
        <dbReference type="ARBA" id="ARBA00005074"/>
    </source>
</evidence>
<feature type="transmembrane region" description="Helical" evidence="19">
    <location>
        <begin position="122"/>
        <end position="143"/>
    </location>
</feature>
<evidence type="ECO:0000313" key="20">
    <source>
        <dbReference type="EMBL" id="EDO30747.1"/>
    </source>
</evidence>
<dbReference type="InterPro" id="IPR004299">
    <property type="entry name" value="MBOAT_fam"/>
</dbReference>
<evidence type="ECO:0000256" key="5">
    <source>
        <dbReference type="ARBA" id="ARBA00022516"/>
    </source>
</evidence>
<evidence type="ECO:0000256" key="4">
    <source>
        <dbReference type="ARBA" id="ARBA00010323"/>
    </source>
</evidence>
<keyword evidence="5" id="KW-0444">Lipid biosynthesis</keyword>
<comment type="similarity">
    <text evidence="4">Belongs to the membrane-bound acyltransferase family.</text>
</comment>
<dbReference type="AlphaFoldDB" id="A7SZX0"/>
<evidence type="ECO:0000256" key="2">
    <source>
        <dbReference type="ARBA" id="ARBA00004240"/>
    </source>
</evidence>
<comment type="subcellular location">
    <subcellularLocation>
        <location evidence="2">Endoplasmic reticulum</location>
    </subcellularLocation>
    <subcellularLocation>
        <location evidence="1">Membrane</location>
        <topology evidence="1">Multi-pass membrane protein</topology>
    </subcellularLocation>
</comment>
<keyword evidence="6" id="KW-0808">Transferase</keyword>
<dbReference type="PANTHER" id="PTHR13906">
    <property type="entry name" value="PORCUPINE"/>
    <property type="match status" value="1"/>
</dbReference>
<feature type="transmembrane region" description="Helical" evidence="19">
    <location>
        <begin position="163"/>
        <end position="182"/>
    </location>
</feature>
<keyword evidence="13" id="KW-1208">Phospholipid metabolism</keyword>
<dbReference type="Pfam" id="PF03062">
    <property type="entry name" value="MBOAT"/>
    <property type="match status" value="1"/>
</dbReference>
<dbReference type="PANTHER" id="PTHR13906:SF14">
    <property type="entry name" value="LYSOPHOSPHOLIPID ACYLTRANSFERASE 5"/>
    <property type="match status" value="1"/>
</dbReference>
<keyword evidence="11 19" id="KW-0472">Membrane</keyword>
<keyword evidence="8" id="KW-0256">Endoplasmic reticulum</keyword>
<accession>A7SZX0</accession>
<evidence type="ECO:0000256" key="6">
    <source>
        <dbReference type="ARBA" id="ARBA00022679"/>
    </source>
</evidence>
<evidence type="ECO:0000256" key="13">
    <source>
        <dbReference type="ARBA" id="ARBA00023264"/>
    </source>
</evidence>
<evidence type="ECO:0000256" key="19">
    <source>
        <dbReference type="SAM" id="Phobius"/>
    </source>
</evidence>
<keyword evidence="21" id="KW-1185">Reference proteome</keyword>
<dbReference type="InterPro" id="IPR049941">
    <property type="entry name" value="LPLAT_7/PORCN-like"/>
</dbReference>
<evidence type="ECO:0000256" key="12">
    <source>
        <dbReference type="ARBA" id="ARBA00023209"/>
    </source>
</evidence>
<name>A7SZX0_NEMVE</name>
<evidence type="ECO:0000256" key="16">
    <source>
        <dbReference type="ARBA" id="ARBA00026120"/>
    </source>
</evidence>
<dbReference type="GO" id="GO:0016020">
    <property type="term" value="C:membrane"/>
    <property type="evidence" value="ECO:0007669"/>
    <property type="project" value="UniProtKB-SubCell"/>
</dbReference>
<evidence type="ECO:0000256" key="10">
    <source>
        <dbReference type="ARBA" id="ARBA00023098"/>
    </source>
</evidence>
<dbReference type="PhylomeDB" id="A7SZX0"/>
<keyword evidence="10" id="KW-0443">Lipid metabolism</keyword>
<keyword evidence="14" id="KW-0012">Acyltransferase</keyword>
<evidence type="ECO:0000256" key="17">
    <source>
        <dbReference type="ARBA" id="ARBA00038923"/>
    </source>
</evidence>
<dbReference type="GO" id="GO:0047184">
    <property type="term" value="F:1-acylglycerophosphocholine O-acyltransferase activity"/>
    <property type="evidence" value="ECO:0007669"/>
    <property type="project" value="UniProtKB-EC"/>
</dbReference>
<dbReference type="GO" id="GO:0008654">
    <property type="term" value="P:phospholipid biosynthetic process"/>
    <property type="evidence" value="ECO:0007669"/>
    <property type="project" value="UniProtKB-KW"/>
</dbReference>
<dbReference type="PROSITE" id="PS51257">
    <property type="entry name" value="PROKAR_LIPOPROTEIN"/>
    <property type="match status" value="1"/>
</dbReference>
<evidence type="ECO:0000256" key="7">
    <source>
        <dbReference type="ARBA" id="ARBA00022692"/>
    </source>
</evidence>
<evidence type="ECO:0000256" key="1">
    <source>
        <dbReference type="ARBA" id="ARBA00004141"/>
    </source>
</evidence>
<evidence type="ECO:0000256" key="8">
    <source>
        <dbReference type="ARBA" id="ARBA00022824"/>
    </source>
</evidence>
<feature type="non-terminal residue" evidence="20">
    <location>
        <position position="183"/>
    </location>
</feature>
<dbReference type="HOGENOM" id="CLU_1478644_0_0_1"/>
<keyword evidence="9 19" id="KW-1133">Transmembrane helix</keyword>
<keyword evidence="7 19" id="KW-0812">Transmembrane</keyword>
<evidence type="ECO:0000256" key="9">
    <source>
        <dbReference type="ARBA" id="ARBA00022989"/>
    </source>
</evidence>
<dbReference type="EC" id="2.3.1.23" evidence="16"/>
<evidence type="ECO:0000313" key="21">
    <source>
        <dbReference type="Proteomes" id="UP000001593"/>
    </source>
</evidence>
<dbReference type="Proteomes" id="UP000001593">
    <property type="component" value="Unassembled WGS sequence"/>
</dbReference>
<dbReference type="GO" id="GO:0005783">
    <property type="term" value="C:endoplasmic reticulum"/>
    <property type="evidence" value="ECO:0007669"/>
    <property type="project" value="UniProtKB-SubCell"/>
</dbReference>
<evidence type="ECO:0000256" key="15">
    <source>
        <dbReference type="ARBA" id="ARBA00025707"/>
    </source>
</evidence>
<feature type="transmembrane region" description="Helical" evidence="19">
    <location>
        <begin position="20"/>
        <end position="41"/>
    </location>
</feature>
<keyword evidence="12" id="KW-0594">Phospholipid biosynthesis</keyword>
<evidence type="ECO:0000256" key="18">
    <source>
        <dbReference type="ARBA" id="ARBA00039721"/>
    </source>
</evidence>
<comment type="pathway">
    <text evidence="15">Phospholipid metabolism.</text>
</comment>
<organism evidence="20 21">
    <name type="scientific">Nematostella vectensis</name>
    <name type="common">Starlet sea anemone</name>
    <dbReference type="NCBI Taxonomy" id="45351"/>
    <lineage>
        <taxon>Eukaryota</taxon>
        <taxon>Metazoa</taxon>
        <taxon>Cnidaria</taxon>
        <taxon>Anthozoa</taxon>
        <taxon>Hexacorallia</taxon>
        <taxon>Actiniaria</taxon>
        <taxon>Edwardsiidae</taxon>
        <taxon>Nematostella</taxon>
    </lineage>
</organism>
<dbReference type="EC" id="2.3.1.n6" evidence="17"/>
<evidence type="ECO:0000256" key="11">
    <source>
        <dbReference type="ARBA" id="ARBA00023136"/>
    </source>
</evidence>
<dbReference type="InParanoid" id="A7SZX0"/>
<dbReference type="EMBL" id="DS469987">
    <property type="protein sequence ID" value="EDO30747.1"/>
    <property type="molecule type" value="Genomic_DNA"/>
</dbReference>
<proteinExistence type="inferred from homology"/>
<reference evidence="20 21" key="1">
    <citation type="journal article" date="2007" name="Science">
        <title>Sea anemone genome reveals ancestral eumetazoan gene repertoire and genomic organization.</title>
        <authorList>
            <person name="Putnam N.H."/>
            <person name="Srivastava M."/>
            <person name="Hellsten U."/>
            <person name="Dirks B."/>
            <person name="Chapman J."/>
            <person name="Salamov A."/>
            <person name="Terry A."/>
            <person name="Shapiro H."/>
            <person name="Lindquist E."/>
            <person name="Kapitonov V.V."/>
            <person name="Jurka J."/>
            <person name="Genikhovich G."/>
            <person name="Grigoriev I.V."/>
            <person name="Lucas S.M."/>
            <person name="Steele R.E."/>
            <person name="Finnerty J.R."/>
            <person name="Technau U."/>
            <person name="Martindale M.Q."/>
            <person name="Rokhsar D.S."/>
        </authorList>
    </citation>
    <scope>NUCLEOTIDE SEQUENCE [LARGE SCALE GENOMIC DNA]</scope>
    <source>
        <strain evidence="21">CH2 X CH6</strain>
    </source>
</reference>
<evidence type="ECO:0000256" key="14">
    <source>
        <dbReference type="ARBA" id="ARBA00023315"/>
    </source>
</evidence>